<protein>
    <submittedName>
        <fullName evidence="2">Uncharacterized protein</fullName>
    </submittedName>
</protein>
<feature type="compositionally biased region" description="Low complexity" evidence="1">
    <location>
        <begin position="106"/>
        <end position="118"/>
    </location>
</feature>
<feature type="region of interest" description="Disordered" evidence="1">
    <location>
        <begin position="1"/>
        <end position="28"/>
    </location>
</feature>
<feature type="compositionally biased region" description="Basic residues" evidence="1">
    <location>
        <begin position="137"/>
        <end position="151"/>
    </location>
</feature>
<dbReference type="EMBL" id="BRPK01000003">
    <property type="protein sequence ID" value="GLB36815.1"/>
    <property type="molecule type" value="Genomic_DNA"/>
</dbReference>
<sequence>MVRRVRQINGESTKASEGMFADNDGEGADSAALPWTQLTGKEHIGRRPCSVQLQYFKAGAEFLRSTLTTANKFCPFATRPLNNSTDSDAACRPAISSHLMIPSMPDSSDLSRSLLDQSGRPDRPNNQPTDAGSKNLGLKKKPIFSNRRKSLSIRNAVRPQGR</sequence>
<comment type="caution">
    <text evidence="2">The sequence shown here is derived from an EMBL/GenBank/DDBJ whole genome shotgun (WGS) entry which is preliminary data.</text>
</comment>
<accession>A0A9P3PIZ1</accession>
<name>A0A9P3PIZ1_LYOSH</name>
<feature type="region of interest" description="Disordered" evidence="1">
    <location>
        <begin position="99"/>
        <end position="162"/>
    </location>
</feature>
<dbReference type="Proteomes" id="UP001063166">
    <property type="component" value="Unassembled WGS sequence"/>
</dbReference>
<proteinExistence type="predicted"/>
<reference evidence="2" key="1">
    <citation type="submission" date="2022-07" db="EMBL/GenBank/DDBJ databases">
        <title>The genome of Lyophyllum shimeji provides insight into the initial evolution of ectomycorrhizal fungal genome.</title>
        <authorList>
            <person name="Kobayashi Y."/>
            <person name="Shibata T."/>
            <person name="Hirakawa H."/>
            <person name="Shigenobu S."/>
            <person name="Nishiyama T."/>
            <person name="Yamada A."/>
            <person name="Hasebe M."/>
            <person name="Kawaguchi M."/>
        </authorList>
    </citation>
    <scope>NUCLEOTIDE SEQUENCE</scope>
    <source>
        <strain evidence="2">AT787</strain>
    </source>
</reference>
<evidence type="ECO:0000313" key="2">
    <source>
        <dbReference type="EMBL" id="GLB36815.1"/>
    </source>
</evidence>
<gene>
    <name evidence="2" type="ORF">LshimejAT787_0311020</name>
</gene>
<organism evidence="2 3">
    <name type="scientific">Lyophyllum shimeji</name>
    <name type="common">Hon-shimeji</name>
    <name type="synonym">Tricholoma shimeji</name>
    <dbReference type="NCBI Taxonomy" id="47721"/>
    <lineage>
        <taxon>Eukaryota</taxon>
        <taxon>Fungi</taxon>
        <taxon>Dikarya</taxon>
        <taxon>Basidiomycota</taxon>
        <taxon>Agaricomycotina</taxon>
        <taxon>Agaricomycetes</taxon>
        <taxon>Agaricomycetidae</taxon>
        <taxon>Agaricales</taxon>
        <taxon>Tricholomatineae</taxon>
        <taxon>Lyophyllaceae</taxon>
        <taxon>Lyophyllum</taxon>
    </lineage>
</organism>
<evidence type="ECO:0000256" key="1">
    <source>
        <dbReference type="SAM" id="MobiDB-lite"/>
    </source>
</evidence>
<dbReference type="AlphaFoldDB" id="A0A9P3PIZ1"/>
<evidence type="ECO:0000313" key="3">
    <source>
        <dbReference type="Proteomes" id="UP001063166"/>
    </source>
</evidence>
<keyword evidence="3" id="KW-1185">Reference proteome</keyword>